<dbReference type="PANTHER" id="PTHR18902">
    <property type="entry name" value="NUCLEAR MITOTIC APPARATUS PROTEIN 1-RELATED"/>
    <property type="match status" value="1"/>
</dbReference>
<feature type="coiled-coil region" evidence="5">
    <location>
        <begin position="527"/>
        <end position="632"/>
    </location>
</feature>
<dbReference type="Gene3D" id="1.10.220.60">
    <property type="entry name" value="GRIP domain"/>
    <property type="match status" value="1"/>
</dbReference>
<proteinExistence type="predicted"/>
<protein>
    <submittedName>
        <fullName evidence="8">GRIP and coiled-coil domain-containing protein 2 isoform X9</fullName>
    </submittedName>
</protein>
<feature type="coiled-coil region" evidence="5">
    <location>
        <begin position="1449"/>
        <end position="1695"/>
    </location>
</feature>
<evidence type="ECO:0000256" key="2">
    <source>
        <dbReference type="ARBA" id="ARBA00022490"/>
    </source>
</evidence>
<dbReference type="InterPro" id="IPR051841">
    <property type="entry name" value="MT-Golgi_org_protein"/>
</dbReference>
<dbReference type="InterPro" id="IPR032023">
    <property type="entry name" value="GCC2_Rab_bind"/>
</dbReference>
<gene>
    <name evidence="8" type="primary">LOC100203509</name>
</gene>
<feature type="coiled-coil region" evidence="5">
    <location>
        <begin position="1732"/>
        <end position="1791"/>
    </location>
</feature>
<evidence type="ECO:0000256" key="4">
    <source>
        <dbReference type="ARBA" id="ARBA00023054"/>
    </source>
</evidence>
<evidence type="ECO:0000256" key="3">
    <source>
        <dbReference type="ARBA" id="ARBA00022553"/>
    </source>
</evidence>
<reference evidence="8" key="2">
    <citation type="submission" date="2025-08" db="UniProtKB">
        <authorList>
            <consortium name="RefSeq"/>
        </authorList>
    </citation>
    <scope>IDENTIFICATION</scope>
</reference>
<comment type="subcellular location">
    <subcellularLocation>
        <location evidence="1">Cytoplasm</location>
    </subcellularLocation>
</comment>
<evidence type="ECO:0000256" key="5">
    <source>
        <dbReference type="SAM" id="Coils"/>
    </source>
</evidence>
<feature type="coiled-coil region" evidence="5">
    <location>
        <begin position="845"/>
        <end position="879"/>
    </location>
</feature>
<dbReference type="RefSeq" id="XP_065644036.1">
    <property type="nucleotide sequence ID" value="XM_065787964.1"/>
</dbReference>
<dbReference type="Pfam" id="PF01465">
    <property type="entry name" value="GRIP"/>
    <property type="match status" value="1"/>
</dbReference>
<dbReference type="InterPro" id="IPR000237">
    <property type="entry name" value="GRIP_dom"/>
</dbReference>
<evidence type="ECO:0000313" key="7">
    <source>
        <dbReference type="Proteomes" id="UP001652625"/>
    </source>
</evidence>
<feature type="coiled-coil region" evidence="5">
    <location>
        <begin position="26"/>
        <end position="60"/>
    </location>
</feature>
<reference evidence="7" key="1">
    <citation type="submission" date="2025-05" db="UniProtKB">
        <authorList>
            <consortium name="RefSeq"/>
        </authorList>
    </citation>
    <scope>NUCLEOTIDE SEQUENCE [LARGE SCALE GENOMIC DNA]</scope>
</reference>
<sequence>MENAATPSKIAVKLESLPKEELLKFIKKQALNAKELKKKIDELNEELAIEASENARLQEEKKDWLKHEISLEFEKKNKFLSKDNELQLAAKLGKEMLAENDDLHGEIEEMQREHEEVIQTADISQQTDDISQLNKNFEDEIDKLQFEKEKMAETIKNLEIECSTLHKDAMQYREELTLVKNKWISEKEAQDLKETIKNLEKELAASISNTKMQLKTKYDDLENTNVQNKELKKKLSDENKVKSEHILAMDAEMKNLRKEIAVFQKEQLNHNNEIEKVLKENALLKESMKLSLTKIEEFDGEVQKLKLEKEKQSKSIKSTKTKLERASQMEEELKKQLNIIVGERDELLKKQQKLVQKLKAKVKSTTEDELYKEQLKDFSKQIEELTKENVAFKLSNSDLMKANEDLSEKLKSLQSDCIKVNTELEKQLTLKNKQEEEMKTLKSKQDEEIKLLKKEQKNGVINFNKLQEKFDDLLIERESLQAQVSQLSEDIKKQKALLQTRKKERKPSAASKETQYFIVDEESASTILRLETRIEELLYQLQTLNEEKLNQETQLEELFKSHDDLQNKYDFECKEREKKEKDIVCLEERLEQYEKEINNCDAESNFKLHQQIVQLTSDVSNLQSEIKKYQQEVLVKEEYIIQVRNEYEAVSKKQAEILNQSVSRKEMDRVVENFHQLDVELMTTKCNLETSLQENNSLCLQLQELDKGFSAMKKEYEISSNEVQSLKLRLSELVEEKLVLIKNYELLKKKVEHHRVHNKISDIESFSQENTQLLITKSSFEEHAIESTQEHLIENTQEPNIESTQEHQVFNDQTELKEISEEDLQKQTSVINTLQHEIDLISGKYGQLNNDYIQLKKENNELQTNYTEMQNMHQDIQLKNHELLDPLLQFQSLCEKLSCPGILELEAYVDSLEEKIHHIQSTNEESNKGLINEVIDNLRTQLERLNCKNFELEENISEILLKIKEKDNVILDLNLSVKSLEAETMRLVDENEKLTNNIESYNAEFKKEKQEILLEKQKLKELCDELKCKINENSIHIETLELEVKKYQTDFSALTEKHNLTIESSNKTLEQNNFLSNQCENLTIKLKEAEQLIAGFKIEVDSTQLTDKECKNLEASLNQVQTEILEKNNIVEELKSQLCIINKKLDEQTEILTEKESLLLKTDNRLNFFESINAKLESENHELSEKLKNIYHKNDSLLNDLKTEQNISAELKASLDLLKENELGSEIKEKFVEEIKKLKEENKLLSSEASKLNISFVSSEEELQSALNRIEELENDAKEKLENKAQLENVIRETNEKSNKFRNAAIKAKKDLEVAKVEFEKEKLRLEELIKALNNDMRDMKNEIVTQKTECSKHEEEFQLMQGEIKQLQDKLESEKQASEDHQSESKKLMLLLNQLTLTSTANEKEIARLQNLLAMSDKANYDLTVENEKVKTQILEYEQLISLKQKIVDERDEEVNYLKKTVENLKKESDQINVMSLEMNDYLKTTESLEAKLKVKQEELLELQNTYQALQGVKENLVSDLDTIKNERKKCDDQCKKLKNLVMKLKNELSDERKKLVEHETLHTQQNLKIEELMQNLDELKLLSAKFSADKNMLQVEFMTAIENHEKSYKLLEVKHSRLNNDIISLQRNYDDLQQEYESYKVRAHNVLKQQKNKQNDIEREKQMNERADIEQKISVLEEKLLEKENLLNRIQMDCDRLYVEKDSLQTQHQQAVQENSKIESVWRKRNAQLSDELNAKILNHEKEILFLKEANESVLNSLKEEIFFKSNELEKRMKEIDSLKEQIKQSQVLKLDQAPPLKRKESDTKSELASLDFPKSVLERQEGEGMDSQELEMITLKGSFPQSPISPLSSHLLENILSSEVTVTPPTSPGGLREEILSLRTLMNSQIKKNEHVTMLLRESEANSSRLDDQVKLLKDEIRRLERNVEREQALSNLEYLKNVIIKFLKVGSMEREQLIPVLCTMLKLSNEEKQFLLEYAKGAESDSGGQGNTWTNYMYRWAGVS</sequence>
<keyword evidence="7" id="KW-1185">Reference proteome</keyword>
<dbReference type="Pfam" id="PF16704">
    <property type="entry name" value="Rab_bind"/>
    <property type="match status" value="1"/>
</dbReference>
<dbReference type="PANTHER" id="PTHR18902:SF25">
    <property type="entry name" value="GRIP AND COILED-COIL DOMAIN-CONTAINING PROTEIN 2"/>
    <property type="match status" value="1"/>
</dbReference>
<feature type="domain" description="GRIP" evidence="6">
    <location>
        <begin position="1929"/>
        <end position="1978"/>
    </location>
</feature>
<dbReference type="SMART" id="SM00755">
    <property type="entry name" value="Grip"/>
    <property type="match status" value="1"/>
</dbReference>
<feature type="coiled-coil region" evidence="5">
    <location>
        <begin position="1166"/>
        <end position="1385"/>
    </location>
</feature>
<keyword evidence="2" id="KW-0963">Cytoplasm</keyword>
<dbReference type="PROSITE" id="PS50913">
    <property type="entry name" value="GRIP"/>
    <property type="match status" value="1"/>
</dbReference>
<evidence type="ECO:0000256" key="1">
    <source>
        <dbReference type="ARBA" id="ARBA00004496"/>
    </source>
</evidence>
<dbReference type="GeneID" id="100203509"/>
<name>A0ABM4B5C3_HYDVU</name>
<dbReference type="Proteomes" id="UP001652625">
    <property type="component" value="Chromosome 01"/>
</dbReference>
<keyword evidence="4 5" id="KW-0175">Coiled coil</keyword>
<organism evidence="7 8">
    <name type="scientific">Hydra vulgaris</name>
    <name type="common">Hydra</name>
    <name type="synonym">Hydra attenuata</name>
    <dbReference type="NCBI Taxonomy" id="6087"/>
    <lineage>
        <taxon>Eukaryota</taxon>
        <taxon>Metazoa</taxon>
        <taxon>Cnidaria</taxon>
        <taxon>Hydrozoa</taxon>
        <taxon>Hydroidolina</taxon>
        <taxon>Anthoathecata</taxon>
        <taxon>Aplanulata</taxon>
        <taxon>Hydridae</taxon>
        <taxon>Hydra</taxon>
    </lineage>
</organism>
<keyword evidence="3" id="KW-0597">Phosphoprotein</keyword>
<accession>A0ABM4B5C3</accession>
<evidence type="ECO:0000259" key="6">
    <source>
        <dbReference type="PROSITE" id="PS50913"/>
    </source>
</evidence>
<feature type="coiled-coil region" evidence="5">
    <location>
        <begin position="935"/>
        <end position="1137"/>
    </location>
</feature>
<evidence type="ECO:0000313" key="8">
    <source>
        <dbReference type="RefSeq" id="XP_065644036.1"/>
    </source>
</evidence>
<feature type="coiled-coil region" evidence="5">
    <location>
        <begin position="1899"/>
        <end position="1933"/>
    </location>
</feature>
<feature type="coiled-coil region" evidence="5">
    <location>
        <begin position="93"/>
        <end position="497"/>
    </location>
</feature>